<dbReference type="InterPro" id="IPR006597">
    <property type="entry name" value="Sel1-like"/>
</dbReference>
<dbReference type="EMBL" id="BLAL01000319">
    <property type="protein sequence ID" value="GET03232.1"/>
    <property type="molecule type" value="Genomic_DNA"/>
</dbReference>
<dbReference type="Proteomes" id="UP000615446">
    <property type="component" value="Unassembled WGS sequence"/>
</dbReference>
<comment type="caution">
    <text evidence="1">The sequence shown here is derived from an EMBL/GenBank/DDBJ whole genome shotgun (WGS) entry which is preliminary data.</text>
</comment>
<sequence length="466" mass="54281">MILRYIYGGRLSLEEFDASDIVKILIASSELSLQDLVVHLQLFLIENKKVWMEQNFNLIYKTSFKNDSFLKLQNFCTELMTKEPEKIFNSNDFISLSEKCLISLIQHDKFQVNVIQVWEQVLKWGIAQNFELSSDPSSYSKDDFNTLKNTLHQLIPFIKLSNLNHKEFSDKVYPYKKILPKDLRGDLIRHFLNQPNYNIATSNKQENLPTEKDFNIIAEEINNFIYKLLNEGIDRKLEKQKVNEYFNDHNLNSQKLYDWLVNNQIRTNSIFLFGYFNYHGIATSENYDEALNSFICALELDHKLAQYFVGECYLYGHGTIKNENLAFKYYEQAADKNILCGQNSIGYCYENGLGSYKDLQKAFYWYEKAANNGNIKAMYNLGNCYKNGIGVKEDYDKAFELFQKSAEKGYPDGIMMLGYCYDEGIGTKINNQKALELYQNAENLGYEVAQYNLTLMSIAIGFPIFE</sequence>
<evidence type="ECO:0000313" key="2">
    <source>
        <dbReference type="Proteomes" id="UP000615446"/>
    </source>
</evidence>
<name>A0A8H3MFZ0_9GLOM</name>
<protein>
    <submittedName>
        <fullName evidence="1">Kinase-like domain-containing protein</fullName>
    </submittedName>
</protein>
<dbReference type="GO" id="GO:0016301">
    <property type="term" value="F:kinase activity"/>
    <property type="evidence" value="ECO:0007669"/>
    <property type="project" value="UniProtKB-KW"/>
</dbReference>
<keyword evidence="1" id="KW-0418">Kinase</keyword>
<dbReference type="Pfam" id="PF08238">
    <property type="entry name" value="Sel1"/>
    <property type="match status" value="5"/>
</dbReference>
<proteinExistence type="predicted"/>
<gene>
    <name evidence="1" type="ORF">RCL2_002957900</name>
</gene>
<dbReference type="InterPro" id="IPR052945">
    <property type="entry name" value="Mitotic_Regulator"/>
</dbReference>
<dbReference type="SMART" id="SM00671">
    <property type="entry name" value="SEL1"/>
    <property type="match status" value="5"/>
</dbReference>
<evidence type="ECO:0000313" key="1">
    <source>
        <dbReference type="EMBL" id="GET03232.1"/>
    </source>
</evidence>
<accession>A0A8H3MFZ0</accession>
<dbReference type="AlphaFoldDB" id="A0A8H3MFZ0"/>
<dbReference type="Gene3D" id="1.25.40.420">
    <property type="match status" value="1"/>
</dbReference>
<reference evidence="1" key="1">
    <citation type="submission" date="2019-10" db="EMBL/GenBank/DDBJ databases">
        <title>Conservation and host-specific expression of non-tandemly repeated heterogenous ribosome RNA gene in arbuscular mycorrhizal fungi.</title>
        <authorList>
            <person name="Maeda T."/>
            <person name="Kobayashi Y."/>
            <person name="Nakagawa T."/>
            <person name="Ezawa T."/>
            <person name="Yamaguchi K."/>
            <person name="Bino T."/>
            <person name="Nishimoto Y."/>
            <person name="Shigenobu S."/>
            <person name="Kawaguchi M."/>
        </authorList>
    </citation>
    <scope>NUCLEOTIDE SEQUENCE</scope>
    <source>
        <strain evidence="1">HR1</strain>
    </source>
</reference>
<dbReference type="SUPFAM" id="SSF81901">
    <property type="entry name" value="HCP-like"/>
    <property type="match status" value="1"/>
</dbReference>
<organism evidence="1 2">
    <name type="scientific">Rhizophagus clarus</name>
    <dbReference type="NCBI Taxonomy" id="94130"/>
    <lineage>
        <taxon>Eukaryota</taxon>
        <taxon>Fungi</taxon>
        <taxon>Fungi incertae sedis</taxon>
        <taxon>Mucoromycota</taxon>
        <taxon>Glomeromycotina</taxon>
        <taxon>Glomeromycetes</taxon>
        <taxon>Glomerales</taxon>
        <taxon>Glomeraceae</taxon>
        <taxon>Rhizophagus</taxon>
    </lineage>
</organism>
<dbReference type="Gene3D" id="1.25.40.10">
    <property type="entry name" value="Tetratricopeptide repeat domain"/>
    <property type="match status" value="1"/>
</dbReference>
<keyword evidence="1" id="KW-0808">Transferase</keyword>
<dbReference type="PANTHER" id="PTHR43628">
    <property type="entry name" value="ACTIVATOR OF C KINASE PROTEIN 1-RELATED"/>
    <property type="match status" value="1"/>
</dbReference>
<dbReference type="PANTHER" id="PTHR43628:SF1">
    <property type="entry name" value="CHITIN SYNTHASE REGULATORY FACTOR 2-RELATED"/>
    <property type="match status" value="1"/>
</dbReference>
<dbReference type="OrthoDB" id="2384430at2759"/>
<dbReference type="InterPro" id="IPR011990">
    <property type="entry name" value="TPR-like_helical_dom_sf"/>
</dbReference>